<dbReference type="Gene3D" id="3.30.300.210">
    <property type="entry name" value="Nutrient germinant receptor protein C, domain 3"/>
    <property type="match status" value="1"/>
</dbReference>
<dbReference type="Pfam" id="PF05504">
    <property type="entry name" value="Spore_GerAC"/>
    <property type="match status" value="1"/>
</dbReference>
<evidence type="ECO:0000256" key="4">
    <source>
        <dbReference type="ARBA" id="ARBA00022729"/>
    </source>
</evidence>
<feature type="domain" description="Spore germination protein N-terminal" evidence="10">
    <location>
        <begin position="25"/>
        <end position="184"/>
    </location>
</feature>
<evidence type="ECO:0000313" key="12">
    <source>
        <dbReference type="Proteomes" id="UP001229346"/>
    </source>
</evidence>
<keyword evidence="3" id="KW-0309">Germination</keyword>
<evidence type="ECO:0000259" key="10">
    <source>
        <dbReference type="Pfam" id="PF25198"/>
    </source>
</evidence>
<evidence type="ECO:0000256" key="6">
    <source>
        <dbReference type="ARBA" id="ARBA00023139"/>
    </source>
</evidence>
<keyword evidence="7" id="KW-0449">Lipoprotein</keyword>
<reference evidence="11 12" key="1">
    <citation type="submission" date="2023-07" db="EMBL/GenBank/DDBJ databases">
        <title>Sorghum-associated microbial communities from plants grown in Nebraska, USA.</title>
        <authorList>
            <person name="Schachtman D."/>
        </authorList>
    </citation>
    <scope>NUCLEOTIDE SEQUENCE [LARGE SCALE GENOMIC DNA]</scope>
    <source>
        <strain evidence="11 12">CC482</strain>
    </source>
</reference>
<feature type="domain" description="Spore germination GerAC-like C-terminal" evidence="9">
    <location>
        <begin position="194"/>
        <end position="358"/>
    </location>
</feature>
<dbReference type="PANTHER" id="PTHR35789:SF1">
    <property type="entry name" value="SPORE GERMINATION PROTEIN B3"/>
    <property type="match status" value="1"/>
</dbReference>
<dbReference type="Proteomes" id="UP001229346">
    <property type="component" value="Unassembled WGS sequence"/>
</dbReference>
<dbReference type="InterPro" id="IPR046953">
    <property type="entry name" value="Spore_GerAC-like_C"/>
</dbReference>
<evidence type="ECO:0000256" key="1">
    <source>
        <dbReference type="ARBA" id="ARBA00004635"/>
    </source>
</evidence>
<dbReference type="EMBL" id="JAUSSU010000012">
    <property type="protein sequence ID" value="MDQ0115776.1"/>
    <property type="molecule type" value="Genomic_DNA"/>
</dbReference>
<evidence type="ECO:0000256" key="2">
    <source>
        <dbReference type="ARBA" id="ARBA00007886"/>
    </source>
</evidence>
<accession>A0ABT9U7Z5</accession>
<feature type="signal peptide" evidence="8">
    <location>
        <begin position="1"/>
        <end position="24"/>
    </location>
</feature>
<dbReference type="Pfam" id="PF25198">
    <property type="entry name" value="Spore_GerAC_N"/>
    <property type="match status" value="1"/>
</dbReference>
<sequence>MSSMKRLLLIPFMALLVLTGCSNANVIDHIRILTVLGFDKSDSGYTGSALYSDYEEKGKIKVLQGKAKQTRVILKEMAFQSAQPIRIEKLKMLAFSKEVAGEGLSAFFKTICRDPLISNYVIMAVFDESLASVSESLAGKGSQEFPYHLIEQNMKREMIPYSNLSTVLFDYYGKGRDFSMPYLQLNRKKDIEISGYGIFKDDRLKFVLNPEEMLYFKLLQGDAMRGDVPFMIKKGSNEAPAIFTVNYGKQSRTVTFNQNEILVSYSFMLSGMVNEYPEWFALDVEGNTHSLIQQLEGQIRSRLLALLNKFENEKVDPLGMGDLIRSRQRSWNEEKFYEADYGKIKYDIQFRTQLSKSGVGE</sequence>
<evidence type="ECO:0000259" key="9">
    <source>
        <dbReference type="Pfam" id="PF05504"/>
    </source>
</evidence>
<dbReference type="RefSeq" id="WP_307207708.1">
    <property type="nucleotide sequence ID" value="NZ_JAUSSU010000012.1"/>
</dbReference>
<dbReference type="PANTHER" id="PTHR35789">
    <property type="entry name" value="SPORE GERMINATION PROTEIN B3"/>
    <property type="match status" value="1"/>
</dbReference>
<keyword evidence="12" id="KW-1185">Reference proteome</keyword>
<keyword evidence="6" id="KW-0564">Palmitate</keyword>
<dbReference type="InterPro" id="IPR038501">
    <property type="entry name" value="Spore_GerAC_C_sf"/>
</dbReference>
<keyword evidence="5" id="KW-0472">Membrane</keyword>
<comment type="subcellular location">
    <subcellularLocation>
        <location evidence="1">Membrane</location>
        <topology evidence="1">Lipid-anchor</topology>
    </subcellularLocation>
</comment>
<dbReference type="InterPro" id="IPR057336">
    <property type="entry name" value="GerAC_N"/>
</dbReference>
<proteinExistence type="inferred from homology"/>
<evidence type="ECO:0000256" key="7">
    <source>
        <dbReference type="ARBA" id="ARBA00023288"/>
    </source>
</evidence>
<gene>
    <name evidence="11" type="ORF">J2T15_005243</name>
</gene>
<name>A0ABT9U7Z5_PAEHA</name>
<dbReference type="PROSITE" id="PS51257">
    <property type="entry name" value="PROKAR_LIPOPROTEIN"/>
    <property type="match status" value="1"/>
</dbReference>
<protein>
    <submittedName>
        <fullName evidence="11">Ger(X)C family germination protein</fullName>
    </submittedName>
</protein>
<comment type="similarity">
    <text evidence="2">Belongs to the GerABKC lipoprotein family.</text>
</comment>
<evidence type="ECO:0000313" key="11">
    <source>
        <dbReference type="EMBL" id="MDQ0115776.1"/>
    </source>
</evidence>
<evidence type="ECO:0000256" key="3">
    <source>
        <dbReference type="ARBA" id="ARBA00022544"/>
    </source>
</evidence>
<dbReference type="NCBIfam" id="TIGR02887">
    <property type="entry name" value="spore_ger_x_C"/>
    <property type="match status" value="1"/>
</dbReference>
<keyword evidence="4 8" id="KW-0732">Signal</keyword>
<dbReference type="InterPro" id="IPR008844">
    <property type="entry name" value="Spore_GerAC-like"/>
</dbReference>
<feature type="chain" id="PRO_5045647577" evidence="8">
    <location>
        <begin position="25"/>
        <end position="361"/>
    </location>
</feature>
<organism evidence="11 12">
    <name type="scientific">Paenibacillus harenae</name>
    <dbReference type="NCBI Taxonomy" id="306543"/>
    <lineage>
        <taxon>Bacteria</taxon>
        <taxon>Bacillati</taxon>
        <taxon>Bacillota</taxon>
        <taxon>Bacilli</taxon>
        <taxon>Bacillales</taxon>
        <taxon>Paenibacillaceae</taxon>
        <taxon>Paenibacillus</taxon>
    </lineage>
</organism>
<comment type="caution">
    <text evidence="11">The sequence shown here is derived from an EMBL/GenBank/DDBJ whole genome shotgun (WGS) entry which is preliminary data.</text>
</comment>
<evidence type="ECO:0000256" key="5">
    <source>
        <dbReference type="ARBA" id="ARBA00023136"/>
    </source>
</evidence>
<evidence type="ECO:0000256" key="8">
    <source>
        <dbReference type="SAM" id="SignalP"/>
    </source>
</evidence>